<feature type="region of interest" description="Disordered" evidence="1">
    <location>
        <begin position="60"/>
        <end position="151"/>
    </location>
</feature>
<feature type="compositionally biased region" description="Polar residues" evidence="1">
    <location>
        <begin position="67"/>
        <end position="80"/>
    </location>
</feature>
<dbReference type="Proteomes" id="UP000287247">
    <property type="component" value="Unassembled WGS sequence"/>
</dbReference>
<keyword evidence="3" id="KW-1185">Reference proteome</keyword>
<protein>
    <submittedName>
        <fullName evidence="2">Uncharacterized protein</fullName>
    </submittedName>
</protein>
<dbReference type="EMBL" id="BDQK01000001">
    <property type="protein sequence ID" value="GBF78748.1"/>
    <property type="molecule type" value="Genomic_DNA"/>
</dbReference>
<reference evidence="3" key="1">
    <citation type="submission" date="2017-05" db="EMBL/GenBank/DDBJ databases">
        <title>Physiological properties and genetic analysis related to exopolysaccharide production of fresh-water unicellular cyanobacterium Aphanothece sacrum, Suizenji Nori, that has been cultured as a food source in Japan.</title>
        <authorList>
            <person name="Kanesaki Y."/>
            <person name="Yoshikawa S."/>
            <person name="Ohki K."/>
        </authorList>
    </citation>
    <scope>NUCLEOTIDE SEQUENCE [LARGE SCALE GENOMIC DNA]</scope>
    <source>
        <strain evidence="3">FPU1</strain>
    </source>
</reference>
<evidence type="ECO:0000313" key="2">
    <source>
        <dbReference type="EMBL" id="GBF78748.1"/>
    </source>
</evidence>
<evidence type="ECO:0000256" key="1">
    <source>
        <dbReference type="SAM" id="MobiDB-lite"/>
    </source>
</evidence>
<accession>A0A401IBU2</accession>
<dbReference type="RefSeq" id="WP_124969686.1">
    <property type="nucleotide sequence ID" value="NZ_BDQK01000001.1"/>
</dbReference>
<dbReference type="AlphaFoldDB" id="A0A401IBU2"/>
<organism evidence="2 3">
    <name type="scientific">Aphanothece sacrum FPU1</name>
    <dbReference type="NCBI Taxonomy" id="1920663"/>
    <lineage>
        <taxon>Bacteria</taxon>
        <taxon>Bacillati</taxon>
        <taxon>Cyanobacteriota</taxon>
        <taxon>Cyanophyceae</taxon>
        <taxon>Oscillatoriophycideae</taxon>
        <taxon>Chroococcales</taxon>
        <taxon>Aphanothecaceae</taxon>
        <taxon>Aphanothece</taxon>
    </lineage>
</organism>
<proteinExistence type="predicted"/>
<feature type="compositionally biased region" description="Basic and acidic residues" evidence="1">
    <location>
        <begin position="118"/>
        <end position="133"/>
    </location>
</feature>
<dbReference type="OrthoDB" id="428117at2"/>
<sequence length="151" mass="16698">MAIKDLVTVVALVISASSVGLSLAREEVRCYLGLQSTECSPNNIKSDSLDKAIIKPIINHKSDTNHNKNTNGNLPQTVETYQRKTVTEDNKTESQPINSTRSSEEISRSQSIPVEPPTPEKETHQTDLIKEESVGIPIEVQPFQESIKSQQ</sequence>
<gene>
    <name evidence="2" type="ORF">AsFPU1_0137</name>
</gene>
<name>A0A401IBU2_APHSA</name>
<feature type="compositionally biased region" description="Basic and acidic residues" evidence="1">
    <location>
        <begin position="81"/>
        <end position="92"/>
    </location>
</feature>
<evidence type="ECO:0000313" key="3">
    <source>
        <dbReference type="Proteomes" id="UP000287247"/>
    </source>
</evidence>
<comment type="caution">
    <text evidence="2">The sequence shown here is derived from an EMBL/GenBank/DDBJ whole genome shotgun (WGS) entry which is preliminary data.</text>
</comment>